<feature type="region of interest" description="Disordered" evidence="8">
    <location>
        <begin position="218"/>
        <end position="242"/>
    </location>
</feature>
<feature type="region of interest" description="Disordered" evidence="8">
    <location>
        <begin position="1"/>
        <end position="63"/>
    </location>
</feature>
<evidence type="ECO:0000313" key="10">
    <source>
        <dbReference type="Proteomes" id="UP001648503"/>
    </source>
</evidence>
<feature type="compositionally biased region" description="Basic and acidic residues" evidence="8">
    <location>
        <begin position="278"/>
        <end position="290"/>
    </location>
</feature>
<accession>A0ABQ8EWM8</accession>
<dbReference type="InterPro" id="IPR019310">
    <property type="entry name" value="Efg1"/>
</dbReference>
<evidence type="ECO:0000256" key="2">
    <source>
        <dbReference type="ARBA" id="ARBA00006916"/>
    </source>
</evidence>
<dbReference type="PANTHER" id="PTHR33911">
    <property type="entry name" value="RRNA-PROCESSING PROTEIN EFG1"/>
    <property type="match status" value="1"/>
</dbReference>
<dbReference type="Pfam" id="PF10153">
    <property type="entry name" value="Efg1"/>
    <property type="match status" value="1"/>
</dbReference>
<evidence type="ECO:0000256" key="8">
    <source>
        <dbReference type="SAM" id="MobiDB-lite"/>
    </source>
</evidence>
<evidence type="ECO:0000256" key="5">
    <source>
        <dbReference type="ARBA" id="ARBA00022552"/>
    </source>
</evidence>
<feature type="compositionally biased region" description="Basic residues" evidence="8">
    <location>
        <begin position="42"/>
        <end position="51"/>
    </location>
</feature>
<evidence type="ECO:0000256" key="1">
    <source>
        <dbReference type="ARBA" id="ARBA00004604"/>
    </source>
</evidence>
<dbReference type="InterPro" id="IPR050786">
    <property type="entry name" value="EFG1_rRNA-proc"/>
</dbReference>
<feature type="compositionally biased region" description="Basic and acidic residues" evidence="8">
    <location>
        <begin position="52"/>
        <end position="63"/>
    </location>
</feature>
<gene>
    <name evidence="9" type="ORF">BASA50_011169</name>
</gene>
<reference evidence="9 10" key="1">
    <citation type="submission" date="2021-02" db="EMBL/GenBank/DDBJ databases">
        <title>Variation within the Batrachochytrium salamandrivorans European outbreak.</title>
        <authorList>
            <person name="Kelly M."/>
            <person name="Pasmans F."/>
            <person name="Shea T.P."/>
            <person name="Munoz J.F."/>
            <person name="Carranza S."/>
            <person name="Cuomo C.A."/>
            <person name="Martel A."/>
        </authorList>
    </citation>
    <scope>NUCLEOTIDE SEQUENCE [LARGE SCALE GENOMIC DNA]</scope>
    <source>
        <strain evidence="9 10">AMFP18/2</strain>
    </source>
</reference>
<evidence type="ECO:0000256" key="6">
    <source>
        <dbReference type="ARBA" id="ARBA00023054"/>
    </source>
</evidence>
<proteinExistence type="inferred from homology"/>
<keyword evidence="6" id="KW-0175">Coiled coil</keyword>
<feature type="region of interest" description="Disordered" evidence="8">
    <location>
        <begin position="256"/>
        <end position="312"/>
    </location>
</feature>
<protein>
    <recommendedName>
        <fullName evidence="3">rRNA-processing protein EFG1</fullName>
    </recommendedName>
    <alternativeName>
        <fullName evidence="4">rRNA-processing protein efg1</fullName>
    </alternativeName>
</protein>
<name>A0ABQ8EWM8_9FUNG</name>
<keyword evidence="5" id="KW-0698">rRNA processing</keyword>
<comment type="similarity">
    <text evidence="2">Belongs to the EFG1 family.</text>
</comment>
<feature type="compositionally biased region" description="Low complexity" evidence="8">
    <location>
        <begin position="1"/>
        <end position="14"/>
    </location>
</feature>
<comment type="subcellular location">
    <subcellularLocation>
        <location evidence="1">Nucleus</location>
        <location evidence="1">Nucleolus</location>
    </subcellularLocation>
</comment>
<comment type="caution">
    <text evidence="9">The sequence shown here is derived from an EMBL/GenBank/DDBJ whole genome shotgun (WGS) entry which is preliminary data.</text>
</comment>
<keyword evidence="7" id="KW-0539">Nucleus</keyword>
<dbReference type="PANTHER" id="PTHR33911:SF1">
    <property type="entry name" value="RRNA-PROCESSING PROTEIN EFG1"/>
    <property type="match status" value="1"/>
</dbReference>
<dbReference type="Proteomes" id="UP001648503">
    <property type="component" value="Unassembled WGS sequence"/>
</dbReference>
<sequence>MNNYRNNQNNQSNQTDSKGSLGGTSGNAAVGRTKPFNPLAKKFGHHVHKKTKQESKSDLKKSIRDTERSLKRNLSATQEQELQRRAKALRLKLQAKEQEEADTVFHEKYKYIRFVETKKIHRKIAQAKKQISTPSNSEIEGTDALAALQMYELYLLYVTHFPCDVKYISLFPAEPLSKDSKTALLQEKILQIVKQAHVDGLFERPGYVIRMKSIEASGVDRDSPNQNDDESSGEQESNTNLGTDMTVKAHDGLELAHTTQGRISKKGVSGKMSSNNNRDVETSKPKTKQEKRYHKETKQTKKEEETDDFFMD</sequence>
<keyword evidence="10" id="KW-1185">Reference proteome</keyword>
<dbReference type="EMBL" id="JAFCIX010000553">
    <property type="protein sequence ID" value="KAH6587778.1"/>
    <property type="molecule type" value="Genomic_DNA"/>
</dbReference>
<organism evidence="9 10">
    <name type="scientific">Batrachochytrium salamandrivorans</name>
    <dbReference type="NCBI Taxonomy" id="1357716"/>
    <lineage>
        <taxon>Eukaryota</taxon>
        <taxon>Fungi</taxon>
        <taxon>Fungi incertae sedis</taxon>
        <taxon>Chytridiomycota</taxon>
        <taxon>Chytridiomycota incertae sedis</taxon>
        <taxon>Chytridiomycetes</taxon>
        <taxon>Rhizophydiales</taxon>
        <taxon>Rhizophydiales incertae sedis</taxon>
        <taxon>Batrachochytrium</taxon>
    </lineage>
</organism>
<evidence type="ECO:0000256" key="4">
    <source>
        <dbReference type="ARBA" id="ARBA00019827"/>
    </source>
</evidence>
<evidence type="ECO:0000256" key="7">
    <source>
        <dbReference type="ARBA" id="ARBA00023242"/>
    </source>
</evidence>
<evidence type="ECO:0000313" key="9">
    <source>
        <dbReference type="EMBL" id="KAH6587778.1"/>
    </source>
</evidence>
<evidence type="ECO:0000256" key="3">
    <source>
        <dbReference type="ARBA" id="ARBA00018689"/>
    </source>
</evidence>